<dbReference type="AlphaFoldDB" id="A0A381WFY4"/>
<gene>
    <name evidence="1" type="ORF">METZ01_LOCUS104085</name>
</gene>
<evidence type="ECO:0000313" key="1">
    <source>
        <dbReference type="EMBL" id="SVA51231.1"/>
    </source>
</evidence>
<proteinExistence type="predicted"/>
<accession>A0A381WFY4</accession>
<dbReference type="EMBL" id="UINC01011636">
    <property type="protein sequence ID" value="SVA51231.1"/>
    <property type="molecule type" value="Genomic_DNA"/>
</dbReference>
<feature type="non-terminal residue" evidence="1">
    <location>
        <position position="1"/>
    </location>
</feature>
<protein>
    <submittedName>
        <fullName evidence="1">Uncharacterized protein</fullName>
    </submittedName>
</protein>
<organism evidence="1">
    <name type="scientific">marine metagenome</name>
    <dbReference type="NCBI Taxonomy" id="408172"/>
    <lineage>
        <taxon>unclassified sequences</taxon>
        <taxon>metagenomes</taxon>
        <taxon>ecological metagenomes</taxon>
    </lineage>
</organism>
<reference evidence="1" key="1">
    <citation type="submission" date="2018-05" db="EMBL/GenBank/DDBJ databases">
        <authorList>
            <person name="Lanie J.A."/>
            <person name="Ng W.-L."/>
            <person name="Kazmierczak K.M."/>
            <person name="Andrzejewski T.M."/>
            <person name="Davidsen T.M."/>
            <person name="Wayne K.J."/>
            <person name="Tettelin H."/>
            <person name="Glass J.I."/>
            <person name="Rusch D."/>
            <person name="Podicherti R."/>
            <person name="Tsui H.-C.T."/>
            <person name="Winkler M.E."/>
        </authorList>
    </citation>
    <scope>NUCLEOTIDE SEQUENCE</scope>
</reference>
<sequence length="60" mass="6862">VCVCKEQVPPGRVVTVRPFYRVTGYGQRRRVDGQTFRSAHSLTYQRSSSIMDVLETTGER</sequence>
<name>A0A381WFY4_9ZZZZ</name>